<feature type="transmembrane region" description="Helical" evidence="8">
    <location>
        <begin position="903"/>
        <end position="928"/>
    </location>
</feature>
<proteinExistence type="inferred from homology"/>
<feature type="transmembrane region" description="Helical" evidence="8">
    <location>
        <begin position="598"/>
        <end position="617"/>
    </location>
</feature>
<feature type="domain" description="Major facilitator superfamily (MFS) profile" evidence="9">
    <location>
        <begin position="563"/>
        <end position="1080"/>
    </location>
</feature>
<reference evidence="10" key="1">
    <citation type="journal article" date="2021" name="Open Biol.">
        <title>Shared evolutionary footprints suggest mitochondrial oxidative damage underlies multiple complex I losses in fungi.</title>
        <authorList>
            <person name="Schikora-Tamarit M.A."/>
            <person name="Marcet-Houben M."/>
            <person name="Nosek J."/>
            <person name="Gabaldon T."/>
        </authorList>
    </citation>
    <scope>NUCLEOTIDE SEQUENCE</scope>
    <source>
        <strain evidence="10">NCAIM Y.01608</strain>
    </source>
</reference>
<gene>
    <name evidence="10" type="ORF">OGATHE_000778</name>
</gene>
<feature type="transmembrane region" description="Helical" evidence="8">
    <location>
        <begin position="204"/>
        <end position="225"/>
    </location>
</feature>
<evidence type="ECO:0000256" key="8">
    <source>
        <dbReference type="SAM" id="Phobius"/>
    </source>
</evidence>
<feature type="transmembrane region" description="Helical" evidence="8">
    <location>
        <begin position="336"/>
        <end position="359"/>
    </location>
</feature>
<evidence type="ECO:0000313" key="11">
    <source>
        <dbReference type="Proteomes" id="UP000788993"/>
    </source>
</evidence>
<feature type="transmembrane region" description="Helical" evidence="8">
    <location>
        <begin position="379"/>
        <end position="407"/>
    </location>
</feature>
<dbReference type="GO" id="GO:0012505">
    <property type="term" value="C:endomembrane system"/>
    <property type="evidence" value="ECO:0007669"/>
    <property type="project" value="UniProtKB-SubCell"/>
</dbReference>
<comment type="subcellular location">
    <subcellularLocation>
        <location evidence="1">Endomembrane system</location>
        <topology evidence="1">Multi-pass membrane protein</topology>
    </subcellularLocation>
</comment>
<dbReference type="InterPro" id="IPR036259">
    <property type="entry name" value="MFS_trans_sf"/>
</dbReference>
<name>A0A9P8PTU9_9ASCO</name>
<keyword evidence="6 8" id="KW-0472">Membrane</keyword>
<dbReference type="PROSITE" id="PS00216">
    <property type="entry name" value="SUGAR_TRANSPORT_1"/>
    <property type="match status" value="1"/>
</dbReference>
<dbReference type="GO" id="GO:0022857">
    <property type="term" value="F:transmembrane transporter activity"/>
    <property type="evidence" value="ECO:0007669"/>
    <property type="project" value="InterPro"/>
</dbReference>
<dbReference type="PROSITE" id="PS50850">
    <property type="entry name" value="MFS"/>
    <property type="match status" value="1"/>
</dbReference>
<feature type="transmembrane region" description="Helical" evidence="8">
    <location>
        <begin position="237"/>
        <end position="257"/>
    </location>
</feature>
<reference evidence="10" key="2">
    <citation type="submission" date="2021-01" db="EMBL/GenBank/DDBJ databases">
        <authorList>
            <person name="Schikora-Tamarit M.A."/>
        </authorList>
    </citation>
    <scope>NUCLEOTIDE SEQUENCE</scope>
    <source>
        <strain evidence="10">NCAIM Y.01608</strain>
    </source>
</reference>
<dbReference type="EMBL" id="JAEUBD010000108">
    <property type="protein sequence ID" value="KAH3677304.1"/>
    <property type="molecule type" value="Genomic_DNA"/>
</dbReference>
<keyword evidence="3" id="KW-0813">Transport</keyword>
<feature type="transmembrane region" description="Helical" evidence="8">
    <location>
        <begin position="655"/>
        <end position="680"/>
    </location>
</feature>
<dbReference type="InterPro" id="IPR020846">
    <property type="entry name" value="MFS_dom"/>
</dbReference>
<feature type="transmembrane region" description="Helical" evidence="8">
    <location>
        <begin position="862"/>
        <end position="883"/>
    </location>
</feature>
<evidence type="ECO:0000256" key="6">
    <source>
        <dbReference type="ARBA" id="ARBA00023136"/>
    </source>
</evidence>
<evidence type="ECO:0000256" key="4">
    <source>
        <dbReference type="ARBA" id="ARBA00022692"/>
    </source>
</evidence>
<feature type="transmembrane region" description="Helical" evidence="8">
    <location>
        <begin position="629"/>
        <end position="649"/>
    </location>
</feature>
<feature type="transmembrane region" description="Helical" evidence="8">
    <location>
        <begin position="979"/>
        <end position="998"/>
    </location>
</feature>
<dbReference type="Pfam" id="PF07690">
    <property type="entry name" value="MFS_1"/>
    <property type="match status" value="2"/>
</dbReference>
<organism evidence="10 11">
    <name type="scientific">Ogataea polymorpha</name>
    <dbReference type="NCBI Taxonomy" id="460523"/>
    <lineage>
        <taxon>Eukaryota</taxon>
        <taxon>Fungi</taxon>
        <taxon>Dikarya</taxon>
        <taxon>Ascomycota</taxon>
        <taxon>Saccharomycotina</taxon>
        <taxon>Pichiomycetes</taxon>
        <taxon>Pichiales</taxon>
        <taxon>Pichiaceae</taxon>
        <taxon>Ogataea</taxon>
    </lineage>
</organism>
<sequence length="1161" mass="127833">MEKYTDIYHPQYIPGTYSIYTSAILHQKQLQKASRPKKYVYNRNSPLEDIPDLKSKYGVILLPQPSNSVNDPLNWPSWRKLLQFFILLLITAFTAAIANDASAPQDSINQLTGIDYDWLNNSAGVLFVSIAVSVWLYGPLASLCGRRITYVLGILFALFGSIWYARIRHKGDIFGSQVLIGFAEGSTEAQVQLSMSSIFFKHQLGAVVTIYILATSLGTYLGPLIANLIAENRDFTWVGWSGAIASGICLLMVLFLLEEDYFDYSRFAYHSQNSLLNRSLQTHGIVSHEQDDDFGYHDAPATWKQRYSLLGAWKARTAQEFIKQYAKLLVYNFRCFWFPPVIFGGLIWGFQSAVLSFYLTTQDTDLYGDPFNFSGRRIALMNIPCIIGSFIGCIYAGSLTDYFVLWVARKNDGIVESEFRLFFAFLSGIVGSAGLLMFGFGVSRGLDWRVIYVGLAMIAYLFSSAGNLAMLYVIGTYDQLILETLIAVGVINNIIGCIFTFACSPWLERSGTEATYVALAVLNLFFMFLSLPLMVYGKRWQQSPLLPQPTAAHTPLPRNLPLIIVSLWTGSFLSAADSTIVSTTANTIASLLHDSNRLAWIGTSYLLTNAIFQPLMGKISEVFGRKTSLLFAQFWFGLGCLLCACSRSVTQFAAARALAGIGGGGISALSSIVVTDVVPLRMRGMYQGYANLVYGLGQFIGPIIGGVCLGVDPRNGWRWMFGCQVPFVALAAYLVSTNVHEYMEDAEERMQKRFTKENLAKIDLAGSLTLALLIASVLLLFSSTSRAEGLTYVAGAVVSGVLFYLVESRLATEHIIPPFAFQGILRLGALTAMFGTMTLYGINFILPIYLQTVHGLDSLQLGLFNGFGVFFVSFGSLYSGWLLKHDANAKDDYVVAKSVRTSILGFLAVFSGSLLSLGVCLTAKPAFLPEDRNYWQIALLAAGFSLAGFGYGMFLVSLLIMVVGKVGLKHQASVTGMNYLFRSIGSVSGTGITLNIYSTVLSKELWHYFIEKKRPDGDKIYKTLMENFFYVRNGLDPKYTTKVLKIYREAVGDSLMMVFVFATMALTASLSLKLPSARPPVPVPIPVSTNTSTDGSCLTRTRLCQVQSKTDWIVCSSENTSDSGVLIVGTCSIALALYLRQAVESGVLIRISCAVPGAEYP</sequence>
<feature type="transmembrane region" description="Helical" evidence="8">
    <location>
        <begin position="480"/>
        <end position="502"/>
    </location>
</feature>
<evidence type="ECO:0000256" key="5">
    <source>
        <dbReference type="ARBA" id="ARBA00022989"/>
    </source>
</evidence>
<feature type="transmembrane region" description="Helical" evidence="8">
    <location>
        <begin position="148"/>
        <end position="165"/>
    </location>
</feature>
<evidence type="ECO:0000256" key="7">
    <source>
        <dbReference type="ARBA" id="ARBA00044273"/>
    </source>
</evidence>
<dbReference type="SUPFAM" id="SSF103473">
    <property type="entry name" value="MFS general substrate transporter"/>
    <property type="match status" value="2"/>
</dbReference>
<comment type="caution">
    <text evidence="10">The sequence shown here is derived from an EMBL/GenBank/DDBJ whole genome shotgun (WGS) entry which is preliminary data.</text>
</comment>
<feature type="transmembrane region" description="Helical" evidence="8">
    <location>
        <begin position="692"/>
        <end position="711"/>
    </location>
</feature>
<keyword evidence="4 8" id="KW-0812">Transmembrane</keyword>
<dbReference type="GO" id="GO:0005886">
    <property type="term" value="C:plasma membrane"/>
    <property type="evidence" value="ECO:0007669"/>
    <property type="project" value="TreeGrafter"/>
</dbReference>
<evidence type="ECO:0000313" key="10">
    <source>
        <dbReference type="EMBL" id="KAH3677304.1"/>
    </source>
</evidence>
<feature type="transmembrane region" description="Helical" evidence="8">
    <location>
        <begin position="1054"/>
        <end position="1072"/>
    </location>
</feature>
<dbReference type="PANTHER" id="PTHR23501:SF191">
    <property type="entry name" value="VACUOLAR BASIC AMINO ACID TRANSPORTER 4"/>
    <property type="match status" value="1"/>
</dbReference>
<comment type="similarity">
    <text evidence="2">Belongs to the major facilitator superfamily.</text>
</comment>
<protein>
    <recommendedName>
        <fullName evidence="7">MFS-type drug efflux transporter P55</fullName>
    </recommendedName>
</protein>
<dbReference type="InterPro" id="IPR011701">
    <property type="entry name" value="MFS"/>
</dbReference>
<feature type="transmembrane region" description="Helical" evidence="8">
    <location>
        <begin position="789"/>
        <end position="806"/>
    </location>
</feature>
<feature type="transmembrane region" description="Helical" evidence="8">
    <location>
        <begin position="450"/>
        <end position="473"/>
    </location>
</feature>
<feature type="transmembrane region" description="Helical" evidence="8">
    <location>
        <begin position="118"/>
        <end position="136"/>
    </location>
</feature>
<evidence type="ECO:0000256" key="2">
    <source>
        <dbReference type="ARBA" id="ARBA00008335"/>
    </source>
</evidence>
<dbReference type="AlphaFoldDB" id="A0A9P8PTU9"/>
<feature type="transmembrane region" description="Helical" evidence="8">
    <location>
        <begin position="556"/>
        <end position="576"/>
    </location>
</feature>
<evidence type="ECO:0000259" key="9">
    <source>
        <dbReference type="PROSITE" id="PS50850"/>
    </source>
</evidence>
<feature type="transmembrane region" description="Helical" evidence="8">
    <location>
        <begin position="514"/>
        <end position="535"/>
    </location>
</feature>
<feature type="transmembrane region" description="Helical" evidence="8">
    <location>
        <begin position="81"/>
        <end position="98"/>
    </location>
</feature>
<evidence type="ECO:0000256" key="1">
    <source>
        <dbReference type="ARBA" id="ARBA00004127"/>
    </source>
</evidence>
<feature type="transmembrane region" description="Helical" evidence="8">
    <location>
        <begin position="827"/>
        <end position="850"/>
    </location>
</feature>
<feature type="transmembrane region" description="Helical" evidence="8">
    <location>
        <begin position="934"/>
        <end position="967"/>
    </location>
</feature>
<feature type="transmembrane region" description="Helical" evidence="8">
    <location>
        <begin position="419"/>
        <end position="438"/>
    </location>
</feature>
<dbReference type="Proteomes" id="UP000788993">
    <property type="component" value="Unassembled WGS sequence"/>
</dbReference>
<evidence type="ECO:0000256" key="3">
    <source>
        <dbReference type="ARBA" id="ARBA00022448"/>
    </source>
</evidence>
<accession>A0A9P8PTU9</accession>
<feature type="transmembrane region" description="Helical" evidence="8">
    <location>
        <begin position="760"/>
        <end position="783"/>
    </location>
</feature>
<keyword evidence="11" id="KW-1185">Reference proteome</keyword>
<keyword evidence="5 8" id="KW-1133">Transmembrane helix</keyword>
<dbReference type="PANTHER" id="PTHR23501">
    <property type="entry name" value="MAJOR FACILITATOR SUPERFAMILY"/>
    <property type="match status" value="1"/>
</dbReference>
<dbReference type="Gene3D" id="1.20.1250.20">
    <property type="entry name" value="MFS general substrate transporter like domains"/>
    <property type="match status" value="2"/>
</dbReference>
<dbReference type="InterPro" id="IPR005829">
    <property type="entry name" value="Sugar_transporter_CS"/>
</dbReference>